<evidence type="ECO:0000313" key="1">
    <source>
        <dbReference type="EMBL" id="GAA0509658.1"/>
    </source>
</evidence>
<accession>A0ABP3LZ07</accession>
<dbReference type="EMBL" id="BAAAEN010000010">
    <property type="protein sequence ID" value="GAA0509658.1"/>
    <property type="molecule type" value="Genomic_DNA"/>
</dbReference>
<comment type="caution">
    <text evidence="1">The sequence shown here is derived from an EMBL/GenBank/DDBJ whole genome shotgun (WGS) entry which is preliminary data.</text>
</comment>
<name>A0ABP3LZ07_9BURK</name>
<gene>
    <name evidence="1" type="ORF">GCM10009097_28450</name>
</gene>
<dbReference type="Proteomes" id="UP001501706">
    <property type="component" value="Unassembled WGS sequence"/>
</dbReference>
<protein>
    <submittedName>
        <fullName evidence="1">Uncharacterized protein</fullName>
    </submittedName>
</protein>
<proteinExistence type="predicted"/>
<organism evidence="1 2">
    <name type="scientific">Pigmentiphaga daeguensis</name>
    <dbReference type="NCBI Taxonomy" id="414049"/>
    <lineage>
        <taxon>Bacteria</taxon>
        <taxon>Pseudomonadati</taxon>
        <taxon>Pseudomonadota</taxon>
        <taxon>Betaproteobacteria</taxon>
        <taxon>Burkholderiales</taxon>
        <taxon>Alcaligenaceae</taxon>
        <taxon>Pigmentiphaga</taxon>
    </lineage>
</organism>
<evidence type="ECO:0000313" key="2">
    <source>
        <dbReference type="Proteomes" id="UP001501706"/>
    </source>
</evidence>
<keyword evidence="2" id="KW-1185">Reference proteome</keyword>
<reference evidence="2" key="1">
    <citation type="journal article" date="2019" name="Int. J. Syst. Evol. Microbiol.">
        <title>The Global Catalogue of Microorganisms (GCM) 10K type strain sequencing project: providing services to taxonomists for standard genome sequencing and annotation.</title>
        <authorList>
            <consortium name="The Broad Institute Genomics Platform"/>
            <consortium name="The Broad Institute Genome Sequencing Center for Infectious Disease"/>
            <person name="Wu L."/>
            <person name="Ma J."/>
        </authorList>
    </citation>
    <scope>NUCLEOTIDE SEQUENCE [LARGE SCALE GENOMIC DNA]</scope>
    <source>
        <strain evidence="2">JCM 14330</strain>
    </source>
</reference>
<sequence>MPPDAAARAAALLRLWNDVALQHVSMGGACACGMGGVTLRLQDFERDILDYLRDEAGRLGEAEAHALLERHAPAGQEGGVAAVLAALADPGNDAAAAGAAWLLGRLDRTLSSFARLHGGARSGALP</sequence>